<name>A0A9D7E0U6_9PROT</name>
<evidence type="ECO:0000313" key="3">
    <source>
        <dbReference type="Proteomes" id="UP000807785"/>
    </source>
</evidence>
<evidence type="ECO:0000256" key="1">
    <source>
        <dbReference type="SAM" id="Phobius"/>
    </source>
</evidence>
<dbReference type="EMBL" id="JADJEV010000004">
    <property type="protein sequence ID" value="MBK6974475.1"/>
    <property type="molecule type" value="Genomic_DNA"/>
</dbReference>
<keyword evidence="1" id="KW-0812">Transmembrane</keyword>
<gene>
    <name evidence="2" type="ORF">IPH26_16540</name>
</gene>
<accession>A0A9D7E0U6</accession>
<comment type="caution">
    <text evidence="2">The sequence shown here is derived from an EMBL/GenBank/DDBJ whole genome shotgun (WGS) entry which is preliminary data.</text>
</comment>
<feature type="transmembrane region" description="Helical" evidence="1">
    <location>
        <begin position="20"/>
        <end position="41"/>
    </location>
</feature>
<evidence type="ECO:0000313" key="2">
    <source>
        <dbReference type="EMBL" id="MBK6974475.1"/>
    </source>
</evidence>
<sequence>MSDETGTEPVPLMQRLLDNPFLLLFLGVMIPMLVYTLWGVIDILTIPLAK</sequence>
<dbReference type="AlphaFoldDB" id="A0A9D7E0U6"/>
<protein>
    <submittedName>
        <fullName evidence="2">Uncharacterized protein</fullName>
    </submittedName>
</protein>
<keyword evidence="1" id="KW-1133">Transmembrane helix</keyword>
<proteinExistence type="predicted"/>
<organism evidence="2 3">
    <name type="scientific">Candidatus Methylophosphatis roskildensis</name>
    <dbReference type="NCBI Taxonomy" id="2899263"/>
    <lineage>
        <taxon>Bacteria</taxon>
        <taxon>Pseudomonadati</taxon>
        <taxon>Pseudomonadota</taxon>
        <taxon>Betaproteobacteria</taxon>
        <taxon>Nitrosomonadales</taxon>
        <taxon>Sterolibacteriaceae</taxon>
        <taxon>Candidatus Methylophosphatis</taxon>
    </lineage>
</organism>
<keyword evidence="1" id="KW-0472">Membrane</keyword>
<dbReference type="Proteomes" id="UP000807785">
    <property type="component" value="Unassembled WGS sequence"/>
</dbReference>
<reference evidence="2" key="1">
    <citation type="submission" date="2020-10" db="EMBL/GenBank/DDBJ databases">
        <title>Connecting structure to function with the recovery of over 1000 high-quality activated sludge metagenome-assembled genomes encoding full-length rRNA genes using long-read sequencing.</title>
        <authorList>
            <person name="Singleton C.M."/>
            <person name="Petriglieri F."/>
            <person name="Kristensen J.M."/>
            <person name="Kirkegaard R.H."/>
            <person name="Michaelsen T.Y."/>
            <person name="Andersen M.H."/>
            <person name="Karst S.M."/>
            <person name="Dueholm M.S."/>
            <person name="Nielsen P.H."/>
            <person name="Albertsen M."/>
        </authorList>
    </citation>
    <scope>NUCLEOTIDE SEQUENCE</scope>
    <source>
        <strain evidence="2">Bjer_18-Q3-R1-45_BAT3C.347</strain>
    </source>
</reference>